<dbReference type="KEGG" id="lvs:LOKVESSMR4R_00817"/>
<keyword evidence="2" id="KW-1185">Reference proteome</keyword>
<dbReference type="EMBL" id="CP021431">
    <property type="protein sequence ID" value="ARU00150.1"/>
    <property type="molecule type" value="Genomic_DNA"/>
</dbReference>
<dbReference type="AlphaFoldDB" id="A0A1Y0E9R4"/>
<gene>
    <name evidence="1" type="ORF">LOKVESSMR4R_00817</name>
</gene>
<proteinExistence type="predicted"/>
<reference evidence="1 2" key="1">
    <citation type="submission" date="2017-05" db="EMBL/GenBank/DDBJ databases">
        <title>Genome Sequence of Loktanella vestfoldensis Strain SMR4r Isolated from a Culture of the Diatom Skeletonema marinoi.</title>
        <authorList>
            <person name="Topel M."/>
            <person name="Pinder M.I.M."/>
            <person name="Johansson O.N."/>
            <person name="Kourtchenko O."/>
            <person name="Godhe A."/>
            <person name="Clarke A.K."/>
        </authorList>
    </citation>
    <scope>NUCLEOTIDE SEQUENCE [LARGE SCALE GENOMIC DNA]</scope>
    <source>
        <strain evidence="1 2">SMR4r</strain>
    </source>
</reference>
<accession>A0A1Y0E9R4</accession>
<organism evidence="1 2">
    <name type="scientific">Yoonia vestfoldensis</name>
    <dbReference type="NCBI Taxonomy" id="245188"/>
    <lineage>
        <taxon>Bacteria</taxon>
        <taxon>Pseudomonadati</taxon>
        <taxon>Pseudomonadota</taxon>
        <taxon>Alphaproteobacteria</taxon>
        <taxon>Rhodobacterales</taxon>
        <taxon>Paracoccaceae</taxon>
        <taxon>Yoonia</taxon>
    </lineage>
</organism>
<evidence type="ECO:0000313" key="1">
    <source>
        <dbReference type="EMBL" id="ARU00150.1"/>
    </source>
</evidence>
<name>A0A1Y0E9R4_9RHOB</name>
<dbReference type="Proteomes" id="UP000195273">
    <property type="component" value="Chromosome"/>
</dbReference>
<sequence>MSFQKKLNEHPATEADNMDQVVDATKHKYPRQVLQTFIQTAPRGSQAIYFRGPFLNSYSLAEFVREMHLRGQCELVQRRIKIGRTAIYEYMMVKR</sequence>
<protein>
    <submittedName>
        <fullName evidence="1">Uncharacterized protein</fullName>
    </submittedName>
</protein>
<evidence type="ECO:0000313" key="2">
    <source>
        <dbReference type="Proteomes" id="UP000195273"/>
    </source>
</evidence>